<proteinExistence type="predicted"/>
<feature type="compositionally biased region" description="Basic and acidic residues" evidence="1">
    <location>
        <begin position="136"/>
        <end position="145"/>
    </location>
</feature>
<dbReference type="PANTHER" id="PTHR40422:SF1">
    <property type="entry name" value="TRANSLATION MACHINERY-ASSOCIATED PROTEIN 17"/>
    <property type="match status" value="1"/>
</dbReference>
<name>A0A2K9YEH4_CLAUC</name>
<feature type="region of interest" description="Disordered" evidence="1">
    <location>
        <begin position="115"/>
        <end position="160"/>
    </location>
</feature>
<accession>A0A2K9YEH4</accession>
<evidence type="ECO:0000256" key="1">
    <source>
        <dbReference type="SAM" id="MobiDB-lite"/>
    </source>
</evidence>
<feature type="compositionally biased region" description="Acidic residues" evidence="1">
    <location>
        <begin position="146"/>
        <end position="160"/>
    </location>
</feature>
<reference evidence="2" key="1">
    <citation type="submission" date="2017-12" db="EMBL/GenBank/DDBJ databases">
        <title>Genome Sequencing Reveals a Rich Biosynthetic Potential.</title>
        <authorList>
            <person name="Bertrand R.L."/>
            <person name="Abdel-Hameed M.E."/>
            <person name="Sorensen J.L."/>
        </authorList>
    </citation>
    <scope>NUCLEOTIDE SEQUENCE</scope>
</reference>
<dbReference type="GO" id="GO:0070682">
    <property type="term" value="P:proteasome regulatory particle assembly"/>
    <property type="evidence" value="ECO:0007669"/>
    <property type="project" value="InterPro"/>
</dbReference>
<dbReference type="GO" id="GO:0030674">
    <property type="term" value="F:protein-macromolecule adaptor activity"/>
    <property type="evidence" value="ECO:0007669"/>
    <property type="project" value="TreeGrafter"/>
</dbReference>
<feature type="compositionally biased region" description="Gly residues" evidence="1">
    <location>
        <begin position="122"/>
        <end position="132"/>
    </location>
</feature>
<dbReference type="AlphaFoldDB" id="A0A2K9YEH4"/>
<sequence length="160" mass="17658">MSSSSQPIPPHRFAEAIKELPLSNLHSKAAEIRNSISHLEASNQQLKSYADDGDNDCAEAIQENMSVIQRMEERIRLLKVEVEGRGFRWGEDEENVDDGGTITNGIGQNERFETRAQVSGGTRQGTGGGGSLGDEELARRLREQMGEYDDEGETEEGVHL</sequence>
<organism evidence="2">
    <name type="scientific">Cladonia uncialis subsp. uncialis</name>
    <dbReference type="NCBI Taxonomy" id="180999"/>
    <lineage>
        <taxon>Eukaryota</taxon>
        <taxon>Fungi</taxon>
        <taxon>Dikarya</taxon>
        <taxon>Ascomycota</taxon>
        <taxon>Pezizomycotina</taxon>
        <taxon>Lecanoromycetes</taxon>
        <taxon>OSLEUM clade</taxon>
        <taxon>Lecanoromycetidae</taxon>
        <taxon>Lecanorales</taxon>
        <taxon>Lecanorineae</taxon>
        <taxon>Cladoniaceae</taxon>
        <taxon>Cladonia</taxon>
    </lineage>
</organism>
<protein>
    <submittedName>
        <fullName evidence="2">Uncharacterized protein</fullName>
    </submittedName>
</protein>
<dbReference type="EMBL" id="MG777502">
    <property type="protein sequence ID" value="AUW31251.1"/>
    <property type="molecule type" value="Genomic_DNA"/>
</dbReference>
<dbReference type="InterPro" id="IPR038966">
    <property type="entry name" value="TMA17"/>
</dbReference>
<feature type="region of interest" description="Disordered" evidence="1">
    <location>
        <begin position="90"/>
        <end position="109"/>
    </location>
</feature>
<dbReference type="PANTHER" id="PTHR40422">
    <property type="entry name" value="TRANSLATION MACHINERY-ASSOCIATED PROTEIN 17"/>
    <property type="match status" value="1"/>
</dbReference>
<evidence type="ECO:0000313" key="2">
    <source>
        <dbReference type="EMBL" id="AUW31251.1"/>
    </source>
</evidence>